<evidence type="ECO:0000256" key="5">
    <source>
        <dbReference type="SAM" id="MobiDB-lite"/>
    </source>
</evidence>
<feature type="chain" id="PRO_5025085568" description="Carbonic anhydrase" evidence="4">
    <location>
        <begin position="27"/>
        <end position="991"/>
    </location>
</feature>
<dbReference type="GO" id="GO:0004089">
    <property type="term" value="F:carbonate dehydratase activity"/>
    <property type="evidence" value="ECO:0007669"/>
    <property type="project" value="UniProtKB-UniRule"/>
</dbReference>
<dbReference type="InterPro" id="IPR001148">
    <property type="entry name" value="CA_dom"/>
</dbReference>
<feature type="domain" description="Alpha-carbonic anhydrase" evidence="6">
    <location>
        <begin position="729"/>
        <end position="991"/>
    </location>
</feature>
<feature type="signal peptide" evidence="4">
    <location>
        <begin position="1"/>
        <end position="26"/>
    </location>
</feature>
<dbReference type="CDD" id="cd00326">
    <property type="entry name" value="alpha_CA"/>
    <property type="match status" value="3"/>
</dbReference>
<evidence type="ECO:0000256" key="1">
    <source>
        <dbReference type="ARBA" id="ARBA00010718"/>
    </source>
</evidence>
<keyword evidence="4" id="KW-0732">Signal</keyword>
<evidence type="ECO:0000256" key="4">
    <source>
        <dbReference type="RuleBase" id="RU367011"/>
    </source>
</evidence>
<evidence type="ECO:0000256" key="3">
    <source>
        <dbReference type="ARBA" id="ARBA00022833"/>
    </source>
</evidence>
<feature type="region of interest" description="Disordered" evidence="5">
    <location>
        <begin position="620"/>
        <end position="639"/>
    </location>
</feature>
<dbReference type="STRING" id="7168.A0A182N4N5"/>
<comment type="function">
    <text evidence="4">Reversible hydration of carbon dioxide.</text>
</comment>
<proteinExistence type="inferred from homology"/>
<feature type="domain" description="Alpha-carbonic anhydrase" evidence="6">
    <location>
        <begin position="87"/>
        <end position="349"/>
    </location>
</feature>
<dbReference type="PANTHER" id="PTHR18952">
    <property type="entry name" value="CARBONIC ANHYDRASE"/>
    <property type="match status" value="1"/>
</dbReference>
<dbReference type="GO" id="GO:0008270">
    <property type="term" value="F:zinc ion binding"/>
    <property type="evidence" value="ECO:0007669"/>
    <property type="project" value="UniProtKB-UniRule"/>
</dbReference>
<keyword evidence="2 4" id="KW-0479">Metal-binding</keyword>
<protein>
    <recommendedName>
        <fullName evidence="4">Carbonic anhydrase</fullName>
        <ecNumber evidence="4">4.2.1.1</ecNumber>
    </recommendedName>
</protein>
<reference evidence="8" key="1">
    <citation type="submission" date="2013-03" db="EMBL/GenBank/DDBJ databases">
        <title>The Genome Sequence of Anopheles dirus WRAIR2.</title>
        <authorList>
            <consortium name="The Broad Institute Genomics Platform"/>
            <person name="Neafsey D.E."/>
            <person name="Walton C."/>
            <person name="Walker B."/>
            <person name="Young S.K."/>
            <person name="Zeng Q."/>
            <person name="Gargeya S."/>
            <person name="Fitzgerald M."/>
            <person name="Haas B."/>
            <person name="Abouelleil A."/>
            <person name="Allen A.W."/>
            <person name="Alvarado L."/>
            <person name="Arachchi H.M."/>
            <person name="Berlin A.M."/>
            <person name="Chapman S.B."/>
            <person name="Gainer-Dewar J."/>
            <person name="Goldberg J."/>
            <person name="Griggs A."/>
            <person name="Gujja S."/>
            <person name="Hansen M."/>
            <person name="Howarth C."/>
            <person name="Imamovic A."/>
            <person name="Ireland A."/>
            <person name="Larimer J."/>
            <person name="McCowan C."/>
            <person name="Murphy C."/>
            <person name="Pearson M."/>
            <person name="Poon T.W."/>
            <person name="Priest M."/>
            <person name="Roberts A."/>
            <person name="Saif S."/>
            <person name="Shea T."/>
            <person name="Sisk P."/>
            <person name="Sykes S."/>
            <person name="Wortman J."/>
            <person name="Nusbaum C."/>
            <person name="Birren B."/>
        </authorList>
    </citation>
    <scope>NUCLEOTIDE SEQUENCE [LARGE SCALE GENOMIC DNA]</scope>
    <source>
        <strain evidence="8">WRAIR2</strain>
    </source>
</reference>
<dbReference type="Gene3D" id="3.10.200.10">
    <property type="entry name" value="Alpha carbonic anhydrase"/>
    <property type="match status" value="3"/>
</dbReference>
<keyword evidence="4" id="KW-0456">Lyase</keyword>
<comment type="similarity">
    <text evidence="1 4">Belongs to the alpha-carbonic anhydrase family.</text>
</comment>
<accession>A0A182N4N5</accession>
<evidence type="ECO:0000313" key="8">
    <source>
        <dbReference type="Proteomes" id="UP000075884"/>
    </source>
</evidence>
<dbReference type="InterPro" id="IPR018338">
    <property type="entry name" value="Carbonic_anhydrase_a-class_CS"/>
</dbReference>
<organism evidence="7 8">
    <name type="scientific">Anopheles dirus</name>
    <dbReference type="NCBI Taxonomy" id="7168"/>
    <lineage>
        <taxon>Eukaryota</taxon>
        <taxon>Metazoa</taxon>
        <taxon>Ecdysozoa</taxon>
        <taxon>Arthropoda</taxon>
        <taxon>Hexapoda</taxon>
        <taxon>Insecta</taxon>
        <taxon>Pterygota</taxon>
        <taxon>Neoptera</taxon>
        <taxon>Endopterygota</taxon>
        <taxon>Diptera</taxon>
        <taxon>Nematocera</taxon>
        <taxon>Culicoidea</taxon>
        <taxon>Culicidae</taxon>
        <taxon>Anophelinae</taxon>
        <taxon>Anopheles</taxon>
    </lineage>
</organism>
<dbReference type="Pfam" id="PF00194">
    <property type="entry name" value="Carb_anhydrase"/>
    <property type="match status" value="3"/>
</dbReference>
<dbReference type="EC" id="4.2.1.1" evidence="4"/>
<dbReference type="SMART" id="SM01057">
    <property type="entry name" value="Carb_anhydrase"/>
    <property type="match status" value="3"/>
</dbReference>
<dbReference type="SUPFAM" id="SSF51069">
    <property type="entry name" value="Carbonic anhydrase"/>
    <property type="match status" value="3"/>
</dbReference>
<comment type="cofactor">
    <cofactor evidence="4">
        <name>Zn(2+)</name>
        <dbReference type="ChEBI" id="CHEBI:29105"/>
    </cofactor>
</comment>
<keyword evidence="8" id="KW-1185">Reference proteome</keyword>
<dbReference type="PANTHER" id="PTHR18952:SF124">
    <property type="entry name" value="CARBONIC ANHYDRASE 7"/>
    <property type="match status" value="1"/>
</dbReference>
<evidence type="ECO:0000256" key="2">
    <source>
        <dbReference type="ARBA" id="ARBA00022723"/>
    </source>
</evidence>
<dbReference type="PROSITE" id="PS00162">
    <property type="entry name" value="ALPHA_CA_1"/>
    <property type="match status" value="1"/>
</dbReference>
<feature type="region of interest" description="Disordered" evidence="5">
    <location>
        <begin position="78"/>
        <end position="101"/>
    </location>
</feature>
<reference evidence="7" key="2">
    <citation type="submission" date="2020-05" db="UniProtKB">
        <authorList>
            <consortium name="EnsemblMetazoa"/>
        </authorList>
    </citation>
    <scope>IDENTIFICATION</scope>
    <source>
        <strain evidence="7">WRAIR2</strain>
    </source>
</reference>
<dbReference type="InterPro" id="IPR023561">
    <property type="entry name" value="Carbonic_anhydrase_a-class"/>
</dbReference>
<dbReference type="AlphaFoldDB" id="A0A182N4N5"/>
<feature type="domain" description="Alpha-carbonic anhydrase" evidence="6">
    <location>
        <begin position="385"/>
        <end position="647"/>
    </location>
</feature>
<dbReference type="EnsemblMetazoa" id="ADIR002600-RA">
    <property type="protein sequence ID" value="ADIR002600-PA"/>
    <property type="gene ID" value="ADIR002600"/>
</dbReference>
<dbReference type="InterPro" id="IPR036398">
    <property type="entry name" value="CA_dom_sf"/>
</dbReference>
<sequence>MLLLRWHGQLILLNFLMFMSWRPCRAYYDDAEQFGPEPVTRNQRRSKLTAISNPDFYFPPDPEADLAEDAPDPVLERQKPRATAAQGAFSYNPKDKNGPSHWHRVDARCGGRYQSPILLNTSSALLVGRKRPLRLDGQTNLPQTILLQNDGHSAKFTYNWRNGDRPVLHGGPLKTKYLFDQFHFHWGGNSTVGSEHVYDYQRYPMEIHLVFYNGLYESFQAAREQVDGIAVVGLFYEIYQHSVDEQLNTWTRFLRNVIVPSSEYTIPFIDTFPLYEVIGDVEWPYFTYEGSLTTPPCLETVTWVVSTKPLLVTEREMRLFRRLQSPTGQMVNNFRPVQKLNHRHGDCASGAYATGLHPQARMGQPRAGYYGLLFVAACALIGVNGDFSYDDPDRWAETDPDCGGSRQSPIDIVRASATPPPLEHSAPLLLEGGTRKPVSITATNNGHTAQYMFTWSTEAERPTLIGGPLPAGAPYVFQQLHFHWGAENGRGSEHTFDGQTFPLEVHFVFFKLEYGTFEQALAHPDGLAVLGAVYAVGDEKVKPGAKWARPLPKIRPAGSTITLEGREVFSLESVAGGDWLRYYSYPGSLTTPPCSESVTWIVRDGTYPVAQKDLDELRNLRDGNDQPLVDNFRPPQPLNGRTVKAPGTMADTSAGASNPTTSSLCRVPCRASVAAMSALCLSLLLACQPVVFARGYPYDDSAFWGQKSPHPNDINYDPSYGQSTRTKSQKWSYALGDALGPPNWPIVAPACAGMFQSPIDIDTGSTLFVRRKIPLQLVGLNNLPASITVENEGYSVKFTPHWREHGRPMLRGGPLKTAYFFEQMHFHWGPNNTEGSEHTLDGRAYPLELHLVFYNGLYGSFDDAKREVDGLAVVGFLYEVVPSSVSFSLNSWANFLPQVRQPKAELEIPPGRVFSLLNVIGTMGWPFYAYEGSLTTPPCLETVNWIVSAKRLAVTEQEMNRLRSLVATDGGPMLQNYRPVQPQNTRRVFRY</sequence>
<comment type="catalytic activity">
    <reaction evidence="4">
        <text>hydrogencarbonate + H(+) = CO2 + H2O</text>
        <dbReference type="Rhea" id="RHEA:10748"/>
        <dbReference type="ChEBI" id="CHEBI:15377"/>
        <dbReference type="ChEBI" id="CHEBI:15378"/>
        <dbReference type="ChEBI" id="CHEBI:16526"/>
        <dbReference type="ChEBI" id="CHEBI:17544"/>
        <dbReference type="EC" id="4.2.1.1"/>
    </reaction>
</comment>
<dbReference type="VEuPathDB" id="VectorBase:ADIR002600"/>
<keyword evidence="3 4" id="KW-0862">Zinc</keyword>
<name>A0A182N4N5_9DIPT</name>
<dbReference type="PROSITE" id="PS51144">
    <property type="entry name" value="ALPHA_CA_2"/>
    <property type="match status" value="3"/>
</dbReference>
<evidence type="ECO:0000259" key="6">
    <source>
        <dbReference type="PROSITE" id="PS51144"/>
    </source>
</evidence>
<evidence type="ECO:0000313" key="7">
    <source>
        <dbReference type="EnsemblMetazoa" id="ADIR002600-PA"/>
    </source>
</evidence>
<dbReference type="GO" id="GO:0005737">
    <property type="term" value="C:cytoplasm"/>
    <property type="evidence" value="ECO:0007669"/>
    <property type="project" value="TreeGrafter"/>
</dbReference>
<dbReference type="Proteomes" id="UP000075884">
    <property type="component" value="Unassembled WGS sequence"/>
</dbReference>